<dbReference type="AlphaFoldDB" id="A0A936NAM4"/>
<dbReference type="Gene3D" id="1.10.486.10">
    <property type="entry name" value="PCRA, domain 4"/>
    <property type="match status" value="1"/>
</dbReference>
<keyword evidence="7 10" id="KW-0067">ATP-binding</keyword>
<dbReference type="Pfam" id="PF04257">
    <property type="entry name" value="Exonuc_V_gamma"/>
    <property type="match status" value="1"/>
</dbReference>
<dbReference type="Gene3D" id="3.40.50.300">
    <property type="entry name" value="P-loop containing nucleotide triphosphate hydrolases"/>
    <property type="match status" value="1"/>
</dbReference>
<keyword evidence="6 10" id="KW-0269">Exonuclease</keyword>
<dbReference type="InterPro" id="IPR041500">
    <property type="entry name" value="RecC_C"/>
</dbReference>
<evidence type="ECO:0000259" key="12">
    <source>
        <dbReference type="Pfam" id="PF17946"/>
    </source>
</evidence>
<dbReference type="InterPro" id="IPR027417">
    <property type="entry name" value="P-loop_NTPase"/>
</dbReference>
<comment type="subunit">
    <text evidence="10">Heterotrimer of RecB, RecC and RecD. All subunits contribute to DNA-binding.</text>
</comment>
<keyword evidence="4 10" id="KW-0378">Hydrolase</keyword>
<dbReference type="GO" id="GO:0003677">
    <property type="term" value="F:DNA binding"/>
    <property type="evidence" value="ECO:0007669"/>
    <property type="project" value="UniProtKB-UniRule"/>
</dbReference>
<keyword evidence="8 10" id="KW-0238">DNA-binding</keyword>
<keyword evidence="9 10" id="KW-0234">DNA repair</keyword>
<evidence type="ECO:0000256" key="3">
    <source>
        <dbReference type="ARBA" id="ARBA00022763"/>
    </source>
</evidence>
<proteinExistence type="inferred from homology"/>
<dbReference type="HAMAP" id="MF_01486">
    <property type="entry name" value="RecC"/>
    <property type="match status" value="1"/>
</dbReference>
<evidence type="ECO:0000256" key="8">
    <source>
        <dbReference type="ARBA" id="ARBA00023125"/>
    </source>
</evidence>
<keyword evidence="3 10" id="KW-0227">DNA damage</keyword>
<keyword evidence="1 10" id="KW-0540">Nuclease</keyword>
<keyword evidence="5 10" id="KW-0347">Helicase</keyword>
<dbReference type="GO" id="GO:0003678">
    <property type="term" value="F:DNA helicase activity"/>
    <property type="evidence" value="ECO:0007669"/>
    <property type="project" value="UniProtKB-UniRule"/>
</dbReference>
<dbReference type="GO" id="GO:0009338">
    <property type="term" value="C:exodeoxyribonuclease V complex"/>
    <property type="evidence" value="ECO:0007669"/>
    <property type="project" value="InterPro"/>
</dbReference>
<keyword evidence="2 10" id="KW-0547">Nucleotide-binding</keyword>
<dbReference type="Gene3D" id="3.40.50.10930">
    <property type="match status" value="1"/>
</dbReference>
<dbReference type="GO" id="GO:0000724">
    <property type="term" value="P:double-strand break repair via homologous recombination"/>
    <property type="evidence" value="ECO:0007669"/>
    <property type="project" value="UniProtKB-UniRule"/>
</dbReference>
<dbReference type="InterPro" id="IPR006697">
    <property type="entry name" value="RecC"/>
</dbReference>
<evidence type="ECO:0000256" key="4">
    <source>
        <dbReference type="ARBA" id="ARBA00022801"/>
    </source>
</evidence>
<evidence type="ECO:0000256" key="1">
    <source>
        <dbReference type="ARBA" id="ARBA00022722"/>
    </source>
</evidence>
<evidence type="ECO:0000256" key="2">
    <source>
        <dbReference type="ARBA" id="ARBA00022741"/>
    </source>
</evidence>
<evidence type="ECO:0000256" key="9">
    <source>
        <dbReference type="ARBA" id="ARBA00023204"/>
    </source>
</evidence>
<evidence type="ECO:0000256" key="6">
    <source>
        <dbReference type="ARBA" id="ARBA00022839"/>
    </source>
</evidence>
<dbReference type="SUPFAM" id="SSF52980">
    <property type="entry name" value="Restriction endonuclease-like"/>
    <property type="match status" value="1"/>
</dbReference>
<dbReference type="GO" id="GO:0005524">
    <property type="term" value="F:ATP binding"/>
    <property type="evidence" value="ECO:0007669"/>
    <property type="project" value="UniProtKB-UniRule"/>
</dbReference>
<dbReference type="PANTHER" id="PTHR30591:SF1">
    <property type="entry name" value="RECBCD ENZYME SUBUNIT RECC"/>
    <property type="match status" value="1"/>
</dbReference>
<sequence length="1204" mass="128136">MGQPALIVGESLRDLIDPLADRLSQPLDDPLASEVVAVANLGVRQWTTRQLSRRLGASHDCAVRADGIVANIEFPFPDGLLTRLLGAPDSDPWALSNLVWVVLDELQRGAGDAALGPAGRVAAGTKRAGQMPQPSNGTWYGRARHLADLFDRYSRHRPELVRQWAAGNDVDGRGHPMTRSPRSGASPLWQCELWRRVRARIDEPSPAERLSEHLDGIDDNLARIKLPPRLTLFGLSALPPVWFSLLPALGEHCDVAVLWLTPSLPQWRAMHERGAAKQLGPWLPERPRARTSDGGNPLLTRWSRPAQEAALLWGAGHASAATAAVTNEHPSVGETTVLGQLQQAIRSNRPVGEMTDTLPPSGGTDRSLVVHRAHGSTRQVEILRSAVAHALMEDPTLTLGDVLVLCPDVDAYGPLVASAFAPGPSDPTVASHSSAEEAAGPGGDGLAPFPVWSAVRSPGTDHPIAQAFLSILGLVDGRATLGEVLDFLALPPVAARFGLSDDDVDQLGDWARRAGIRWGLDGEHRRAHGLPASFTATTWADGVERVLLGVTTASRTLVPGLGNVVPVDIEGSDVRLIVRLAAAVSQLRQCIDEVRALDVGPPVRSTERPGTPLLSLSTWIGWVLESLEALTDQQSDNDWQRRHLFDVLSDLQPETSPLIHGTAPDPVLSVGEFRAAATESLSAVRRRGGPAEGALTLGPMQALRSVPARVICLLGIDADILGSGTADADDLLAASPALGDRDPRADGRQLLLEEVLAAGDRLIVTTTGRDPATNAEVPLPVVLSELLEELEPTGPGDDSLPGGGALITHPRHDFDSVNFQPGALAADGPWSFSPIGLAEARSRGGTDGERRSMPFLDGSLPPPTGDDHDGGIIELTDLHRFLDGPPAAFLAQRLGVGLPRQEELGDELHPVEVDPLHKYQLHTELLEATWSVGDLDVAHAQWASVARASGELPPGELGESAIADVFTFTKVILEECERVGVTRPGTASIPIELELSGGRSLRGVVTEVDPTRPGPVRIGARRLKPKHELGLWLDVLVLAAQDPSVAWQGVAIGRANDRTQKGVKVPAAATLQPTIIGDDAAQRSAIAGAALGTLVDLYLRNLSEPLPLWPETAAKLCGRKKLPTGNWDITLPGGARIGDGYEAATREIWGDLSEHDYESLPARSDDPGNPAEPSRAKRLAHVIWSAFDASVSGSLNSQTPQAAT</sequence>
<evidence type="ECO:0000256" key="7">
    <source>
        <dbReference type="ARBA" id="ARBA00022840"/>
    </source>
</evidence>
<evidence type="ECO:0000256" key="11">
    <source>
        <dbReference type="SAM" id="MobiDB-lite"/>
    </source>
</evidence>
<reference evidence="13 14" key="1">
    <citation type="submission" date="2020-10" db="EMBL/GenBank/DDBJ databases">
        <title>Connecting structure to function with the recovery of over 1000 high-quality activated sludge metagenome-assembled genomes encoding full-length rRNA genes using long-read sequencing.</title>
        <authorList>
            <person name="Singleton C.M."/>
            <person name="Petriglieri F."/>
            <person name="Kristensen J.M."/>
            <person name="Kirkegaard R.H."/>
            <person name="Michaelsen T.Y."/>
            <person name="Andersen M.H."/>
            <person name="Karst S.M."/>
            <person name="Dueholm M.S."/>
            <person name="Nielsen P.H."/>
            <person name="Albertsen M."/>
        </authorList>
    </citation>
    <scope>NUCLEOTIDE SEQUENCE [LARGE SCALE GENOMIC DNA]</scope>
    <source>
        <strain evidence="13">Lyne_18-Q3-R50-59_MAXAC.006</strain>
    </source>
</reference>
<accession>A0A936NAM4</accession>
<dbReference type="Gene3D" id="1.10.10.160">
    <property type="match status" value="1"/>
</dbReference>
<dbReference type="Pfam" id="PF17946">
    <property type="entry name" value="RecC_C"/>
    <property type="match status" value="1"/>
</dbReference>
<protein>
    <recommendedName>
        <fullName evidence="10">RecBCD enzyme subunit RecC</fullName>
    </recommendedName>
    <alternativeName>
        <fullName evidence="10">Exonuclease V subunit RecC</fullName>
        <shortName evidence="10">ExoV subunit RecC</shortName>
    </alternativeName>
    <alternativeName>
        <fullName evidence="10">Helicase/nuclease RecBCD subunit RecC</fullName>
    </alternativeName>
</protein>
<comment type="caution">
    <text evidence="13">The sequence shown here is derived from an EMBL/GenBank/DDBJ whole genome shotgun (WGS) entry which is preliminary data.</text>
</comment>
<evidence type="ECO:0000313" key="14">
    <source>
        <dbReference type="Proteomes" id="UP000727993"/>
    </source>
</evidence>
<dbReference type="SUPFAM" id="SSF52540">
    <property type="entry name" value="P-loop containing nucleoside triphosphate hydrolases"/>
    <property type="match status" value="2"/>
</dbReference>
<dbReference type="Proteomes" id="UP000727993">
    <property type="component" value="Unassembled WGS sequence"/>
</dbReference>
<evidence type="ECO:0000256" key="5">
    <source>
        <dbReference type="ARBA" id="ARBA00022806"/>
    </source>
</evidence>
<feature type="region of interest" description="Disordered" evidence="11">
    <location>
        <begin position="840"/>
        <end position="864"/>
    </location>
</feature>
<dbReference type="PANTHER" id="PTHR30591">
    <property type="entry name" value="RECBCD ENZYME SUBUNIT RECC"/>
    <property type="match status" value="1"/>
</dbReference>
<comment type="similarity">
    <text evidence="10">Belongs to the RecC family.</text>
</comment>
<feature type="compositionally biased region" description="Basic and acidic residues" evidence="11">
    <location>
        <begin position="840"/>
        <end position="852"/>
    </location>
</feature>
<dbReference type="EMBL" id="JADJZA010000001">
    <property type="protein sequence ID" value="MBK9295567.1"/>
    <property type="molecule type" value="Genomic_DNA"/>
</dbReference>
<feature type="domain" description="RecC C-terminal" evidence="12">
    <location>
        <begin position="873"/>
        <end position="1116"/>
    </location>
</feature>
<comment type="miscellaneous">
    <text evidence="10">In the RecBCD complex, RecB has a slow 3'-5' helicase, an exonuclease activity and loads RecA onto ssDNA, RecD has a fast 5'-3' helicase activity, while RecC stimulates the ATPase and processivity of the RecB helicase and contributes to recognition of the Chi site.</text>
</comment>
<feature type="region of interest" description="Disordered" evidence="11">
    <location>
        <begin position="424"/>
        <end position="443"/>
    </location>
</feature>
<dbReference type="InterPro" id="IPR011335">
    <property type="entry name" value="Restrct_endonuc-II-like"/>
</dbReference>
<dbReference type="InterPro" id="IPR013986">
    <property type="entry name" value="DExx_box_DNA_helicase_dom_sf"/>
</dbReference>
<organism evidence="13 14">
    <name type="scientific">Candidatus Neomicrothrix subdominans</name>
    <dbReference type="NCBI Taxonomy" id="2954438"/>
    <lineage>
        <taxon>Bacteria</taxon>
        <taxon>Bacillati</taxon>
        <taxon>Actinomycetota</taxon>
        <taxon>Acidimicrobiia</taxon>
        <taxon>Acidimicrobiales</taxon>
        <taxon>Microthrixaceae</taxon>
        <taxon>Candidatus Neomicrothrix</taxon>
    </lineage>
</organism>
<evidence type="ECO:0000256" key="10">
    <source>
        <dbReference type="HAMAP-Rule" id="MF_01486"/>
    </source>
</evidence>
<name>A0A936NAM4_9ACTN</name>
<dbReference type="PIRSF" id="PIRSF000980">
    <property type="entry name" value="RecC"/>
    <property type="match status" value="1"/>
</dbReference>
<gene>
    <name evidence="10" type="primary">recC</name>
    <name evidence="13" type="ORF">IPN02_01560</name>
</gene>
<comment type="function">
    <text evidence="10">A helicase/nuclease that prepares dsDNA breaks (DSB) for recombinational DNA repair. Binds to DSBs and unwinds DNA via a highly rapid and processive ATP-dependent bidirectional helicase activity. Unwinds dsDNA until it encounters a Chi (crossover hotspot instigator) sequence from the 3' direction. Cuts ssDNA a few nucleotides 3' to the Chi site. The properties and activities of the enzyme are changed at Chi. The Chi-altered holoenzyme produces a long 3'-ssDNA overhang and facilitates RecA-binding to the ssDNA for homologous DNA recombination and repair. Holoenzyme degrades any linearized DNA that is unable to undergo homologous recombination. In the holoenzyme this subunit recognizes the wild-type Chi sequence, and when added to isolated RecB increases its ATP-dependent helicase processivity.</text>
</comment>
<dbReference type="GO" id="GO:0008854">
    <property type="term" value="F:exodeoxyribonuclease V activity"/>
    <property type="evidence" value="ECO:0007669"/>
    <property type="project" value="InterPro"/>
</dbReference>
<evidence type="ECO:0000313" key="13">
    <source>
        <dbReference type="EMBL" id="MBK9295567.1"/>
    </source>
</evidence>